<dbReference type="Gene3D" id="3.90.226.10">
    <property type="entry name" value="2-enoyl-CoA Hydratase, Chain A, domain 1"/>
    <property type="match status" value="1"/>
</dbReference>
<dbReference type="PANTHER" id="PTHR32060:SF30">
    <property type="entry name" value="CARBOXY-TERMINAL PROCESSING PROTEASE CTPA"/>
    <property type="match status" value="1"/>
</dbReference>
<dbReference type="InterPro" id="IPR029045">
    <property type="entry name" value="ClpP/crotonase-like_dom_sf"/>
</dbReference>
<dbReference type="PROSITE" id="PS51257">
    <property type="entry name" value="PROKAR_LIPOPROTEIN"/>
    <property type="match status" value="1"/>
</dbReference>
<dbReference type="Gene3D" id="3.30.750.170">
    <property type="match status" value="1"/>
</dbReference>
<proteinExistence type="predicted"/>
<protein>
    <submittedName>
        <fullName evidence="4">S41 family peptidase</fullName>
    </submittedName>
</protein>
<evidence type="ECO:0000313" key="4">
    <source>
        <dbReference type="EMBL" id="MFH6771529.1"/>
    </source>
</evidence>
<dbReference type="Gene3D" id="2.30.42.10">
    <property type="match status" value="1"/>
</dbReference>
<dbReference type="SUPFAM" id="SSF52096">
    <property type="entry name" value="ClpP/crotonase"/>
    <property type="match status" value="1"/>
</dbReference>
<organism evidence="4 5">
    <name type="scientific">Gaetbulibacter aestuarii</name>
    <dbReference type="NCBI Taxonomy" id="1502358"/>
    <lineage>
        <taxon>Bacteria</taxon>
        <taxon>Pseudomonadati</taxon>
        <taxon>Bacteroidota</taxon>
        <taxon>Flavobacteriia</taxon>
        <taxon>Flavobacteriales</taxon>
        <taxon>Flavobacteriaceae</taxon>
        <taxon>Gaetbulibacter</taxon>
    </lineage>
</organism>
<evidence type="ECO:0000313" key="5">
    <source>
        <dbReference type="Proteomes" id="UP001610100"/>
    </source>
</evidence>
<dbReference type="InterPro" id="IPR005151">
    <property type="entry name" value="Tail-specific_protease"/>
</dbReference>
<accession>A0ABW7MXH5</accession>
<keyword evidence="1" id="KW-0732">Signal</keyword>
<dbReference type="InterPro" id="IPR041613">
    <property type="entry name" value="Pept_S41_N"/>
</dbReference>
<feature type="domain" description="PDZ" evidence="2">
    <location>
        <begin position="112"/>
        <end position="188"/>
    </location>
</feature>
<dbReference type="SUPFAM" id="SSF50156">
    <property type="entry name" value="PDZ domain-like"/>
    <property type="match status" value="1"/>
</dbReference>
<evidence type="ECO:0000259" key="3">
    <source>
        <dbReference type="SMART" id="SM00245"/>
    </source>
</evidence>
<dbReference type="SMART" id="SM00228">
    <property type="entry name" value="PDZ"/>
    <property type="match status" value="1"/>
</dbReference>
<dbReference type="SMART" id="SM00245">
    <property type="entry name" value="TSPc"/>
    <property type="match status" value="1"/>
</dbReference>
<dbReference type="Pfam" id="PF03572">
    <property type="entry name" value="Peptidase_S41"/>
    <property type="match status" value="1"/>
</dbReference>
<dbReference type="PANTHER" id="PTHR32060">
    <property type="entry name" value="TAIL-SPECIFIC PROTEASE"/>
    <property type="match status" value="1"/>
</dbReference>
<feature type="domain" description="Tail specific protease" evidence="3">
    <location>
        <begin position="191"/>
        <end position="421"/>
    </location>
</feature>
<reference evidence="4 5" key="1">
    <citation type="submission" date="2024-02" db="EMBL/GenBank/DDBJ databases">
        <title>A Gaetbulibacter species isolated from tidal flats and genomic insights of their niches.</title>
        <authorList>
            <person name="Ye Y."/>
        </authorList>
    </citation>
    <scope>NUCLEOTIDE SEQUENCE [LARGE SCALE GENOMIC DNA]</scope>
    <source>
        <strain evidence="4 5">KYW382</strain>
    </source>
</reference>
<dbReference type="RefSeq" id="WP_344740594.1">
    <property type="nucleotide sequence ID" value="NZ_BAABAY010000001.1"/>
</dbReference>
<feature type="signal peptide" evidence="1">
    <location>
        <begin position="1"/>
        <end position="22"/>
    </location>
</feature>
<sequence>MKTIKALILTVFVSFLAVSCFKDNDDSLIATNSINDFVWKGMNSWYYWQTDVPNLDDTKDDNASQYQAYLDQYSSPEQLFNSLRYQYGTVDRFSWFVDNYIEQLQSFQGISEAFGIRFQPVQINANGDVIMYIEYVSSDSPAKDAGILRGDIISGIDGTSLNTSNFSTIINNLDNSTVTFSFVTVSNGTLTAAGDKTLTKRLIFDNPVVLAKVFDNIEGKKVGYLVYNGFRSAYHSELNAAFATFKSAGIDELVLDLRLNGGGSVETCSYLASMIDANAAEGVFAQLNFNAKHSNEDGAYNFTNTLNVYDADYNKTGTETINRLTTLNQLYVLTSGGTASASEMIINGLKAYMPVKLIGTTTYGKNVGSITLYDSPGSDYTDINSANAGHLNAMQPIVFKIFNKDMQSDYTLGFTPDIEVKEYEYWDNILPFGDMNEIMLKTALDDIRGYITKVAPTKMASEAQSIELAPKKFENEMYITPSFLKQ</sequence>
<dbReference type="InterPro" id="IPR001478">
    <property type="entry name" value="PDZ"/>
</dbReference>
<keyword evidence="5" id="KW-1185">Reference proteome</keyword>
<feature type="chain" id="PRO_5046481083" evidence="1">
    <location>
        <begin position="23"/>
        <end position="486"/>
    </location>
</feature>
<comment type="caution">
    <text evidence="4">The sequence shown here is derived from an EMBL/GenBank/DDBJ whole genome shotgun (WGS) entry which is preliminary data.</text>
</comment>
<dbReference type="Proteomes" id="UP001610100">
    <property type="component" value="Unassembled WGS sequence"/>
</dbReference>
<dbReference type="Pfam" id="PF18294">
    <property type="entry name" value="Pept_S41_N"/>
    <property type="match status" value="1"/>
</dbReference>
<name>A0ABW7MXH5_9FLAO</name>
<dbReference type="CDD" id="cd07561">
    <property type="entry name" value="Peptidase_S41_CPP_like"/>
    <property type="match status" value="1"/>
</dbReference>
<dbReference type="InterPro" id="IPR036034">
    <property type="entry name" value="PDZ_sf"/>
</dbReference>
<evidence type="ECO:0000256" key="1">
    <source>
        <dbReference type="SAM" id="SignalP"/>
    </source>
</evidence>
<evidence type="ECO:0000259" key="2">
    <source>
        <dbReference type="SMART" id="SM00228"/>
    </source>
</evidence>
<dbReference type="EMBL" id="JBAWKB010000001">
    <property type="protein sequence ID" value="MFH6771529.1"/>
    <property type="molecule type" value="Genomic_DNA"/>
</dbReference>
<gene>
    <name evidence="4" type="ORF">V8G58_06230</name>
</gene>